<protein>
    <submittedName>
        <fullName evidence="2">Uncharacterized protein</fullName>
    </submittedName>
</protein>
<name>A0A8S1L2U5_PARPR</name>
<dbReference type="Proteomes" id="UP000688137">
    <property type="component" value="Unassembled WGS sequence"/>
</dbReference>
<dbReference type="EMBL" id="CAJJDM010000029">
    <property type="protein sequence ID" value="CAD8060515.1"/>
    <property type="molecule type" value="Genomic_DNA"/>
</dbReference>
<feature type="coiled-coil region" evidence="1">
    <location>
        <begin position="102"/>
        <end position="129"/>
    </location>
</feature>
<gene>
    <name evidence="2" type="ORF">PPRIM_AZ9-3.1.T0300174</name>
</gene>
<accession>A0A8S1L2U5</accession>
<organism evidence="2 3">
    <name type="scientific">Paramecium primaurelia</name>
    <dbReference type="NCBI Taxonomy" id="5886"/>
    <lineage>
        <taxon>Eukaryota</taxon>
        <taxon>Sar</taxon>
        <taxon>Alveolata</taxon>
        <taxon>Ciliophora</taxon>
        <taxon>Intramacronucleata</taxon>
        <taxon>Oligohymenophorea</taxon>
        <taxon>Peniculida</taxon>
        <taxon>Parameciidae</taxon>
        <taxon>Paramecium</taxon>
    </lineage>
</organism>
<evidence type="ECO:0000313" key="3">
    <source>
        <dbReference type="Proteomes" id="UP000688137"/>
    </source>
</evidence>
<proteinExistence type="predicted"/>
<dbReference type="AlphaFoldDB" id="A0A8S1L2U5"/>
<evidence type="ECO:0000313" key="2">
    <source>
        <dbReference type="EMBL" id="CAD8060515.1"/>
    </source>
</evidence>
<keyword evidence="1" id="KW-0175">Coiled coil</keyword>
<keyword evidence="3" id="KW-1185">Reference proteome</keyword>
<reference evidence="2" key="1">
    <citation type="submission" date="2021-01" db="EMBL/GenBank/DDBJ databases">
        <authorList>
            <consortium name="Genoscope - CEA"/>
            <person name="William W."/>
        </authorList>
    </citation>
    <scope>NUCLEOTIDE SEQUENCE</scope>
</reference>
<evidence type="ECO:0000256" key="1">
    <source>
        <dbReference type="SAM" id="Coils"/>
    </source>
</evidence>
<dbReference type="OMA" id="WCEAFMD"/>
<sequence length="268" mass="32316">MFEENIKIWGPFGELALMWCEAFMDDNDYVVLMIYLQKRKWIMADQDLQAVIKEYDRMGLADMRQAAMNLQNTGIVKLDERKQNNFQRDNHFQNMQINQDFVECLERQCRVLEEKCKFEKKEVEKQEKNQTSKYCSICNQQYSLDDIHLFQMKKCKKYGCEQGLLIDSQMDEQRKKHVQILEQILERIKRAIDNCKQELFPTQNDIEQSKQMVIEVQLKTFLDPEVEKIWNENKKEQIHSIFKLPICKKINSYVERKKQFLSNKMNIE</sequence>
<comment type="caution">
    <text evidence="2">The sequence shown here is derived from an EMBL/GenBank/DDBJ whole genome shotgun (WGS) entry which is preliminary data.</text>
</comment>